<dbReference type="RefSeq" id="WP_184273409.1">
    <property type="nucleotide sequence ID" value="NZ_JACHKY010000007.1"/>
</dbReference>
<evidence type="ECO:0000313" key="2">
    <source>
        <dbReference type="Proteomes" id="UP000539957"/>
    </source>
</evidence>
<organism evidence="1 2">
    <name type="scientific">Brevundimonas bullata</name>
    <dbReference type="NCBI Taxonomy" id="13160"/>
    <lineage>
        <taxon>Bacteria</taxon>
        <taxon>Pseudomonadati</taxon>
        <taxon>Pseudomonadota</taxon>
        <taxon>Alphaproteobacteria</taxon>
        <taxon>Caulobacterales</taxon>
        <taxon>Caulobacteraceae</taxon>
        <taxon>Brevundimonas</taxon>
    </lineage>
</organism>
<keyword evidence="2" id="KW-1185">Reference proteome</keyword>
<accession>A0A7W7IT09</accession>
<reference evidence="1 2" key="1">
    <citation type="submission" date="2020-08" db="EMBL/GenBank/DDBJ databases">
        <title>Functional genomics of gut bacteria from endangered species of beetles.</title>
        <authorList>
            <person name="Carlos-Shanley C."/>
        </authorList>
    </citation>
    <scope>NUCLEOTIDE SEQUENCE [LARGE SCALE GENOMIC DNA]</scope>
    <source>
        <strain evidence="1 2">S00123</strain>
    </source>
</reference>
<dbReference type="Proteomes" id="UP000539957">
    <property type="component" value="Unassembled WGS sequence"/>
</dbReference>
<dbReference type="AlphaFoldDB" id="A0A7W7IT09"/>
<sequence length="66" mass="7373">MTREDLIDTRALIIAGHLKTYRDQVEAEPIMSEAKAATHAYRHARKLATAITDDDARIARVAKGRV</sequence>
<protein>
    <submittedName>
        <fullName evidence="1">Uncharacterized protein</fullName>
    </submittedName>
</protein>
<comment type="caution">
    <text evidence="1">The sequence shown here is derived from an EMBL/GenBank/DDBJ whole genome shotgun (WGS) entry which is preliminary data.</text>
</comment>
<evidence type="ECO:0000313" key="1">
    <source>
        <dbReference type="EMBL" id="MBB4799677.1"/>
    </source>
</evidence>
<name>A0A7W7IT09_9CAUL</name>
<proteinExistence type="predicted"/>
<gene>
    <name evidence="1" type="ORF">HNP32_003437</name>
</gene>
<dbReference type="EMBL" id="JACHKY010000007">
    <property type="protein sequence ID" value="MBB4799677.1"/>
    <property type="molecule type" value="Genomic_DNA"/>
</dbReference>